<reference evidence="1 2" key="1">
    <citation type="submission" date="2021-03" db="EMBL/GenBank/DDBJ databases">
        <title>Genomic Encyclopedia of Type Strains, Phase IV (KMG-IV): sequencing the most valuable type-strain genomes for metagenomic binning, comparative biology and taxonomic classification.</title>
        <authorList>
            <person name="Goeker M."/>
        </authorList>
    </citation>
    <scope>NUCLEOTIDE SEQUENCE [LARGE SCALE GENOMIC DNA]</scope>
    <source>
        <strain evidence="1 2">DSM 28650</strain>
    </source>
</reference>
<protein>
    <submittedName>
        <fullName evidence="1">K+-sensing histidine kinase KdpD</fullName>
    </submittedName>
</protein>
<evidence type="ECO:0000313" key="2">
    <source>
        <dbReference type="Proteomes" id="UP001519308"/>
    </source>
</evidence>
<accession>A0ABS4K110</accession>
<dbReference type="RefSeq" id="WP_021283604.1">
    <property type="nucleotide sequence ID" value="NZ_JAGGLL010000008.1"/>
</dbReference>
<name>A0ABS4K110_9CLOT</name>
<keyword evidence="1" id="KW-0808">Transferase</keyword>
<organism evidence="1 2">
    <name type="scientific">Clostridium punense</name>
    <dbReference type="NCBI Taxonomy" id="1054297"/>
    <lineage>
        <taxon>Bacteria</taxon>
        <taxon>Bacillati</taxon>
        <taxon>Bacillota</taxon>
        <taxon>Clostridia</taxon>
        <taxon>Eubacteriales</taxon>
        <taxon>Clostridiaceae</taxon>
        <taxon>Clostridium</taxon>
    </lineage>
</organism>
<proteinExistence type="predicted"/>
<keyword evidence="2" id="KW-1185">Reference proteome</keyword>
<dbReference type="Proteomes" id="UP001519308">
    <property type="component" value="Unassembled WGS sequence"/>
</dbReference>
<dbReference type="GO" id="GO:0016301">
    <property type="term" value="F:kinase activity"/>
    <property type="evidence" value="ECO:0007669"/>
    <property type="project" value="UniProtKB-KW"/>
</dbReference>
<gene>
    <name evidence="1" type="ORF">J2Z44_001273</name>
</gene>
<sequence>MKKELETVIYLFILSKEEEKEYLTSTYNLSIKLKKLIDELFEYTKLSSNDIALELAEADLG</sequence>
<comment type="caution">
    <text evidence="1">The sequence shown here is derived from an EMBL/GenBank/DDBJ whole genome shotgun (WGS) entry which is preliminary data.</text>
</comment>
<dbReference type="EMBL" id="JAGGLL010000008">
    <property type="protein sequence ID" value="MBP2021477.1"/>
    <property type="molecule type" value="Genomic_DNA"/>
</dbReference>
<keyword evidence="1" id="KW-0418">Kinase</keyword>
<evidence type="ECO:0000313" key="1">
    <source>
        <dbReference type="EMBL" id="MBP2021477.1"/>
    </source>
</evidence>